<evidence type="ECO:0000313" key="6">
    <source>
        <dbReference type="Proteomes" id="UP001356427"/>
    </source>
</evidence>
<dbReference type="Gene3D" id="3.30.200.20">
    <property type="entry name" value="Phosphorylase Kinase, domain 1"/>
    <property type="match status" value="1"/>
</dbReference>
<dbReference type="CDD" id="cd21037">
    <property type="entry name" value="MLKL_NTD"/>
    <property type="match status" value="1"/>
</dbReference>
<dbReference type="InterPro" id="IPR054000">
    <property type="entry name" value="MLKL_N"/>
</dbReference>
<dbReference type="Pfam" id="PF07714">
    <property type="entry name" value="PK_Tyr_Ser-Thr"/>
    <property type="match status" value="1"/>
</dbReference>
<gene>
    <name evidence="5" type="ORF">J4Q44_G00117460</name>
</gene>
<evidence type="ECO:0000256" key="2">
    <source>
        <dbReference type="ARBA" id="ARBA00022840"/>
    </source>
</evidence>
<dbReference type="GO" id="GO:0097527">
    <property type="term" value="P:necroptotic signaling pathway"/>
    <property type="evidence" value="ECO:0007669"/>
    <property type="project" value="TreeGrafter"/>
</dbReference>
<dbReference type="EMBL" id="JAGTTL010000009">
    <property type="protein sequence ID" value="KAK6318455.1"/>
    <property type="molecule type" value="Genomic_DNA"/>
</dbReference>
<name>A0AAN8QVR4_9TELE</name>
<dbReference type="PANTHER" id="PTHR44329:SF298">
    <property type="entry name" value="MIXED LINEAGE KINASE DOMAIN-LIKE PROTEIN"/>
    <property type="match status" value="1"/>
</dbReference>
<dbReference type="GO" id="GO:0004672">
    <property type="term" value="F:protein kinase activity"/>
    <property type="evidence" value="ECO:0007669"/>
    <property type="project" value="InterPro"/>
</dbReference>
<dbReference type="Proteomes" id="UP001356427">
    <property type="component" value="Unassembled WGS sequence"/>
</dbReference>
<dbReference type="AlphaFoldDB" id="A0AAN8QVR4"/>
<protein>
    <recommendedName>
        <fullName evidence="4">Protein kinase domain-containing protein</fullName>
    </recommendedName>
</protein>
<dbReference type="InterPro" id="IPR000719">
    <property type="entry name" value="Prot_kinase_dom"/>
</dbReference>
<proteinExistence type="predicted"/>
<dbReference type="InterPro" id="IPR059179">
    <property type="entry name" value="MLKL-like_MCAfunc"/>
</dbReference>
<keyword evidence="6" id="KW-1185">Reference proteome</keyword>
<dbReference type="Pfam" id="PF22215">
    <property type="entry name" value="MLKL_N"/>
    <property type="match status" value="1"/>
</dbReference>
<dbReference type="PANTHER" id="PTHR44329">
    <property type="entry name" value="SERINE/THREONINE-PROTEIN KINASE TNNI3K-RELATED"/>
    <property type="match status" value="1"/>
</dbReference>
<dbReference type="InterPro" id="IPR051681">
    <property type="entry name" value="Ser/Thr_Kinases-Pseudokinases"/>
</dbReference>
<comment type="caution">
    <text evidence="5">The sequence shown here is derived from an EMBL/GenBank/DDBJ whole genome shotgun (WGS) entry which is preliminary data.</text>
</comment>
<dbReference type="GO" id="GO:0007166">
    <property type="term" value="P:cell surface receptor signaling pathway"/>
    <property type="evidence" value="ECO:0007669"/>
    <property type="project" value="InterPro"/>
</dbReference>
<dbReference type="GO" id="GO:0005524">
    <property type="term" value="F:ATP binding"/>
    <property type="evidence" value="ECO:0007669"/>
    <property type="project" value="UniProtKB-KW"/>
</dbReference>
<dbReference type="Gene3D" id="1.20.930.20">
    <property type="entry name" value="Adaptor protein Cbl, N-terminal domain"/>
    <property type="match status" value="1"/>
</dbReference>
<accession>A0AAN8QVR4</accession>
<evidence type="ECO:0000256" key="3">
    <source>
        <dbReference type="SAM" id="Coils"/>
    </source>
</evidence>
<dbReference type="SUPFAM" id="SSF56112">
    <property type="entry name" value="Protein kinase-like (PK-like)"/>
    <property type="match status" value="1"/>
</dbReference>
<sequence length="501" mass="57715">MLRVIVLLEDVRVSEPIATVSQAMDIIDPILGIAEKLYSLCGEVKANKKRCQRLAQRIKALEELVRAVKVKGLGQKLAPVENGLYELKLTLEYAQDVVKKYSCTSYLKRILKAYDQGDDFGSLNERLNDVAQVLSLALQVDQRNKLLLVFREATRRREDEADRESDRLELQKLLQSLAEDTKESVGAVREKVDSTEKDVKDIKAMLETLMKPSIFNQDIREIKPEELIYDVPKEPFIKNDNSEIFKGEYNKFPVAIKRYTYSRSTSMSQVRSIFKKEVETMKRFESPNILRMFGICVQDESGPNPNFLIVMEFCEKGSLREVLDSQSNLLWDRKARMSLDAAQGLYRLHQSEEKFKVHGCINSSKFLVDTGYRVKLGGFELAKTETSLKRTKDSNRSSFCYSSPQQLENINHKYNKECEMYSFGIVLWEIATCKIPFRDCSDKEVYQRVCKDKYTEPLPEGCPKQLGELINDCRSYDSFQRPTAGVLVDKLRKVVEKLEED</sequence>
<keyword evidence="2" id="KW-0067">ATP-binding</keyword>
<feature type="coiled-coil region" evidence="3">
    <location>
        <begin position="44"/>
        <end position="71"/>
    </location>
</feature>
<keyword evidence="1" id="KW-0547">Nucleotide-binding</keyword>
<dbReference type="InterPro" id="IPR011009">
    <property type="entry name" value="Kinase-like_dom_sf"/>
</dbReference>
<keyword evidence="3" id="KW-0175">Coiled coil</keyword>
<organism evidence="5 6">
    <name type="scientific">Coregonus suidteri</name>
    <dbReference type="NCBI Taxonomy" id="861788"/>
    <lineage>
        <taxon>Eukaryota</taxon>
        <taxon>Metazoa</taxon>
        <taxon>Chordata</taxon>
        <taxon>Craniata</taxon>
        <taxon>Vertebrata</taxon>
        <taxon>Euteleostomi</taxon>
        <taxon>Actinopterygii</taxon>
        <taxon>Neopterygii</taxon>
        <taxon>Teleostei</taxon>
        <taxon>Protacanthopterygii</taxon>
        <taxon>Salmoniformes</taxon>
        <taxon>Salmonidae</taxon>
        <taxon>Coregoninae</taxon>
        <taxon>Coregonus</taxon>
    </lineage>
</organism>
<dbReference type="Gene3D" id="1.10.510.10">
    <property type="entry name" value="Transferase(Phosphotransferase) domain 1"/>
    <property type="match status" value="1"/>
</dbReference>
<reference evidence="5 6" key="1">
    <citation type="submission" date="2021-04" db="EMBL/GenBank/DDBJ databases">
        <authorList>
            <person name="De Guttry C."/>
            <person name="Zahm M."/>
            <person name="Klopp C."/>
            <person name="Cabau C."/>
            <person name="Louis A."/>
            <person name="Berthelot C."/>
            <person name="Parey E."/>
            <person name="Roest Crollius H."/>
            <person name="Montfort J."/>
            <person name="Robinson-Rechavi M."/>
            <person name="Bucao C."/>
            <person name="Bouchez O."/>
            <person name="Gislard M."/>
            <person name="Lluch J."/>
            <person name="Milhes M."/>
            <person name="Lampietro C."/>
            <person name="Lopez Roques C."/>
            <person name="Donnadieu C."/>
            <person name="Braasch I."/>
            <person name="Desvignes T."/>
            <person name="Postlethwait J."/>
            <person name="Bobe J."/>
            <person name="Wedekind C."/>
            <person name="Guiguen Y."/>
        </authorList>
    </citation>
    <scope>NUCLEOTIDE SEQUENCE [LARGE SCALE GENOMIC DNA]</scope>
    <source>
        <strain evidence="5">Cs_M1</strain>
        <tissue evidence="5">Blood</tissue>
    </source>
</reference>
<evidence type="ECO:0000259" key="4">
    <source>
        <dbReference type="PROSITE" id="PS50011"/>
    </source>
</evidence>
<feature type="domain" description="Protein kinase" evidence="4">
    <location>
        <begin position="230"/>
        <end position="495"/>
    </location>
</feature>
<evidence type="ECO:0000313" key="5">
    <source>
        <dbReference type="EMBL" id="KAK6318455.1"/>
    </source>
</evidence>
<evidence type="ECO:0000256" key="1">
    <source>
        <dbReference type="ARBA" id="ARBA00022741"/>
    </source>
</evidence>
<dbReference type="InterPro" id="IPR036537">
    <property type="entry name" value="Adaptor_Cbl_N_dom_sf"/>
</dbReference>
<dbReference type="PROSITE" id="PS50011">
    <property type="entry name" value="PROTEIN_KINASE_DOM"/>
    <property type="match status" value="1"/>
</dbReference>
<dbReference type="InterPro" id="IPR001245">
    <property type="entry name" value="Ser-Thr/Tyr_kinase_cat_dom"/>
</dbReference>